<reference evidence="1 2" key="1">
    <citation type="submission" date="2010-11" db="EMBL/GenBank/DDBJ databases">
        <title>The complete genome of Thermotoga thermarum DSM 5069.</title>
        <authorList>
            <consortium name="US DOE Joint Genome Institute (JGI-PGF)"/>
            <person name="Lucas S."/>
            <person name="Copeland A."/>
            <person name="Lapidus A."/>
            <person name="Bruce D."/>
            <person name="Goodwin L."/>
            <person name="Pitluck S."/>
            <person name="Kyrpides N."/>
            <person name="Mavromatis K."/>
            <person name="Ivanova N."/>
            <person name="Zeytun A."/>
            <person name="Brettin T."/>
            <person name="Detter J.C."/>
            <person name="Tapia R."/>
            <person name="Han C."/>
            <person name="Land M."/>
            <person name="Hauser L."/>
            <person name="Markowitz V."/>
            <person name="Cheng J.-F."/>
            <person name="Hugenholtz P."/>
            <person name="Woyke T."/>
            <person name="Wu D."/>
            <person name="Spring S."/>
            <person name="Schroeder M."/>
            <person name="Brambilla E."/>
            <person name="Klenk H.-P."/>
            <person name="Eisen J.A."/>
        </authorList>
    </citation>
    <scope>NUCLEOTIDE SEQUENCE [LARGE SCALE GENOMIC DNA]</scope>
    <source>
        <strain evidence="1 2">DSM 5069</strain>
    </source>
</reference>
<evidence type="ECO:0000313" key="1">
    <source>
        <dbReference type="EMBL" id="AEH50599.1"/>
    </source>
</evidence>
<protein>
    <submittedName>
        <fullName evidence="1">Uncharacterized protein</fullName>
    </submittedName>
</protein>
<dbReference type="EMBL" id="CP002351">
    <property type="protein sequence ID" value="AEH50599.1"/>
    <property type="molecule type" value="Genomic_DNA"/>
</dbReference>
<accession>F7YX05</accession>
<gene>
    <name evidence="1" type="ORF">Theth_0510</name>
</gene>
<keyword evidence="2" id="KW-1185">Reference proteome</keyword>
<organism evidence="1 2">
    <name type="scientific">Pseudothermotoga thermarum DSM 5069</name>
    <dbReference type="NCBI Taxonomy" id="688269"/>
    <lineage>
        <taxon>Bacteria</taxon>
        <taxon>Thermotogati</taxon>
        <taxon>Thermotogota</taxon>
        <taxon>Thermotogae</taxon>
        <taxon>Thermotogales</taxon>
        <taxon>Thermotogaceae</taxon>
        <taxon>Pseudothermotoga</taxon>
    </lineage>
</organism>
<dbReference type="Proteomes" id="UP000006804">
    <property type="component" value="Chromosome"/>
</dbReference>
<dbReference type="TCDB" id="9.B.161.1.2">
    <property type="family name" value="the putative beta barrel porin-6 (bbp6) family"/>
</dbReference>
<dbReference type="AlphaFoldDB" id="F7YX05"/>
<name>F7YX05_9THEM</name>
<dbReference type="PATRIC" id="fig|688269.3.peg.530"/>
<evidence type="ECO:0000313" key="2">
    <source>
        <dbReference type="Proteomes" id="UP000006804"/>
    </source>
</evidence>
<dbReference type="HOGENOM" id="CLU_756336_0_0_0"/>
<dbReference type="STRING" id="688269.Theth_0510"/>
<sequence length="390" mass="43031" precursor="true">MIGVFKMRYLVIFFVLSAILVGAQSVVIYQFEVVQLSQQVVAKAGLDELKIEVPSSPNASMGIFYSASAMQLLAQFPLVTVKFGLGEKEEKTKLSSRPWVSTVLGQKATVFVGREEIVLQTGVRKGQGIRLEITPISIAKEGVLTKLTLADPYGPTTYDNEQYVDLKDFKPIALISSKSENGFDYFAIYAKATVAEKLPETNVYSVGSLDELAKVFMKDEFVKKENSVYAVVVTDFSSYDGEANILIWVNDAVIQAKVTFNPLTFVGGVEGLVDKLGLRVGAKFYYDNGMVIGFGVSDHARLSEILTAFAELYPFRIDISELKFVSPSWRAGLSIDYEKFSMSLGTFDEGKLGLWADGAFKVSENFSVLAGVRYIFEGKIVFFAGLRISF</sequence>
<proteinExistence type="predicted"/>
<dbReference type="KEGG" id="tta:Theth_0510"/>